<evidence type="ECO:0000256" key="2">
    <source>
        <dbReference type="ARBA" id="ARBA00022490"/>
    </source>
</evidence>
<dbReference type="InterPro" id="IPR036555">
    <property type="entry name" value="NusA_N_sf"/>
</dbReference>
<dbReference type="SUPFAM" id="SSF69705">
    <property type="entry name" value="Transcription factor NusA, N-terminal domain"/>
    <property type="match status" value="1"/>
</dbReference>
<dbReference type="InterPro" id="IPR009019">
    <property type="entry name" value="KH_sf_prok-type"/>
</dbReference>
<gene>
    <name evidence="7" type="primary">nusA</name>
    <name evidence="7" type="ORF">AWC38_SpisGene25143</name>
</gene>
<dbReference type="InterPro" id="IPR030842">
    <property type="entry name" value="TF_NusA_bacterial"/>
</dbReference>
<name>A0A2B4R415_STYPI</name>
<comment type="caution">
    <text evidence="7">The sequence shown here is derived from an EMBL/GenBank/DDBJ whole genome shotgun (WGS) entry which is preliminary data.</text>
</comment>
<dbReference type="InterPro" id="IPR025249">
    <property type="entry name" value="TF_NusA_KH_1st"/>
</dbReference>
<dbReference type="GO" id="GO:0006353">
    <property type="term" value="P:DNA-templated transcription termination"/>
    <property type="evidence" value="ECO:0007669"/>
    <property type="project" value="UniProtKB-KW"/>
</dbReference>
<dbReference type="Gene3D" id="3.30.1480.10">
    <property type="entry name" value="NusA, N-terminal domain"/>
    <property type="match status" value="1"/>
</dbReference>
<keyword evidence="2" id="KW-0963">Cytoplasm</keyword>
<dbReference type="SMART" id="SM00316">
    <property type="entry name" value="S1"/>
    <property type="match status" value="1"/>
</dbReference>
<dbReference type="PROSITE" id="PS50126">
    <property type="entry name" value="S1"/>
    <property type="match status" value="1"/>
</dbReference>
<dbReference type="GO" id="GO:0005829">
    <property type="term" value="C:cytosol"/>
    <property type="evidence" value="ECO:0007669"/>
    <property type="project" value="TreeGrafter"/>
</dbReference>
<feature type="domain" description="S1 motif" evidence="6">
    <location>
        <begin position="140"/>
        <end position="204"/>
    </location>
</feature>
<protein>
    <submittedName>
        <fullName evidence="7">Transcription termination/antitermination protein NusA</fullName>
    </submittedName>
</protein>
<dbReference type="GO" id="GO:0003700">
    <property type="term" value="F:DNA-binding transcription factor activity"/>
    <property type="evidence" value="ECO:0007669"/>
    <property type="project" value="InterPro"/>
</dbReference>
<dbReference type="Pfam" id="PF08529">
    <property type="entry name" value="NusA_N"/>
    <property type="match status" value="1"/>
</dbReference>
<dbReference type="InterPro" id="IPR015946">
    <property type="entry name" value="KH_dom-like_a/b"/>
</dbReference>
<dbReference type="PANTHER" id="PTHR22648">
    <property type="entry name" value="TRANSCRIPTION TERMINATION FACTOR NUSA"/>
    <property type="match status" value="1"/>
</dbReference>
<dbReference type="SUPFAM" id="SSF54814">
    <property type="entry name" value="Prokaryotic type KH domain (KH-domain type II)"/>
    <property type="match status" value="1"/>
</dbReference>
<dbReference type="Proteomes" id="UP000225706">
    <property type="component" value="Unassembled WGS sequence"/>
</dbReference>
<dbReference type="PANTHER" id="PTHR22648:SF0">
    <property type="entry name" value="TRANSCRIPTION TERMINATION_ANTITERMINATION PROTEIN NUSA"/>
    <property type="match status" value="1"/>
</dbReference>
<organism evidence="7 8">
    <name type="scientific">Stylophora pistillata</name>
    <name type="common">Smooth cauliflower coral</name>
    <dbReference type="NCBI Taxonomy" id="50429"/>
    <lineage>
        <taxon>Eukaryota</taxon>
        <taxon>Metazoa</taxon>
        <taxon>Cnidaria</taxon>
        <taxon>Anthozoa</taxon>
        <taxon>Hexacorallia</taxon>
        <taxon>Scleractinia</taxon>
        <taxon>Astrocoeniina</taxon>
        <taxon>Pocilloporidae</taxon>
        <taxon>Stylophora</taxon>
    </lineage>
</organism>
<dbReference type="Gene3D" id="3.30.300.20">
    <property type="match status" value="1"/>
</dbReference>
<accession>A0A2B4R415</accession>
<dbReference type="InterPro" id="IPR003029">
    <property type="entry name" value="S1_domain"/>
</dbReference>
<dbReference type="Gene3D" id="2.40.50.140">
    <property type="entry name" value="Nucleic acid-binding proteins"/>
    <property type="match status" value="1"/>
</dbReference>
<dbReference type="GO" id="GO:0031564">
    <property type="term" value="P:transcription antitermination"/>
    <property type="evidence" value="ECO:0007669"/>
    <property type="project" value="InterPro"/>
</dbReference>
<evidence type="ECO:0000313" key="8">
    <source>
        <dbReference type="Proteomes" id="UP000225706"/>
    </source>
</evidence>
<dbReference type="SUPFAM" id="SSF50249">
    <property type="entry name" value="Nucleic acid-binding proteins"/>
    <property type="match status" value="1"/>
</dbReference>
<evidence type="ECO:0000256" key="1">
    <source>
        <dbReference type="ARBA" id="ARBA00022472"/>
    </source>
</evidence>
<dbReference type="AlphaFoldDB" id="A0A2B4R415"/>
<evidence type="ECO:0000256" key="3">
    <source>
        <dbReference type="ARBA" id="ARBA00022884"/>
    </source>
</evidence>
<evidence type="ECO:0000313" key="7">
    <source>
        <dbReference type="EMBL" id="PFX11250.1"/>
    </source>
</evidence>
<evidence type="ECO:0000256" key="4">
    <source>
        <dbReference type="ARBA" id="ARBA00023015"/>
    </source>
</evidence>
<sequence length="243" mass="27597">MQTGHELLQTIDTVAKERGIERQEVFTALEQAIQKAARGRYGQEYDIRATLDPVTGEFSLKRCQEIVESVDDLEDGATQIVLEEAQSIRPDAKVGEFIEEALTPIDFGRVAAQTARQVIFQGVREAERNHQYEEFKDRVGEIISGIVKRVEFGNVIIDLGRAEGLLHRNEIIPREAFRPGDRVRTYIMDVRQEPRGSQIFLSRSHPQFMAELFKQEVPEIYDGVIIIKSVARDPGSRAKIAVY</sequence>
<keyword evidence="3" id="KW-0694">RNA-binding</keyword>
<evidence type="ECO:0000259" key="6">
    <source>
        <dbReference type="PROSITE" id="PS50126"/>
    </source>
</evidence>
<keyword evidence="1" id="KW-0806">Transcription termination</keyword>
<dbReference type="Pfam" id="PF13184">
    <property type="entry name" value="KH_NusA_1st"/>
    <property type="match status" value="1"/>
</dbReference>
<dbReference type="GO" id="GO:0003723">
    <property type="term" value="F:RNA binding"/>
    <property type="evidence" value="ECO:0007669"/>
    <property type="project" value="UniProtKB-KW"/>
</dbReference>
<proteinExistence type="predicted"/>
<dbReference type="CDD" id="cd04455">
    <property type="entry name" value="S1_NusA"/>
    <property type="match status" value="1"/>
</dbReference>
<evidence type="ECO:0000256" key="5">
    <source>
        <dbReference type="ARBA" id="ARBA00023163"/>
    </source>
</evidence>
<keyword evidence="5" id="KW-0804">Transcription</keyword>
<dbReference type="Pfam" id="PF00575">
    <property type="entry name" value="S1"/>
    <property type="match status" value="1"/>
</dbReference>
<dbReference type="InterPro" id="IPR013735">
    <property type="entry name" value="TF_NusA_N"/>
</dbReference>
<dbReference type="EMBL" id="LSMT01003077">
    <property type="protein sequence ID" value="PFX11250.1"/>
    <property type="molecule type" value="Genomic_DNA"/>
</dbReference>
<dbReference type="InterPro" id="IPR012340">
    <property type="entry name" value="NA-bd_OB-fold"/>
</dbReference>
<dbReference type="STRING" id="50429.A0A2B4R415"/>
<keyword evidence="4" id="KW-0805">Transcription regulation</keyword>
<keyword evidence="8" id="KW-1185">Reference proteome</keyword>
<feature type="non-terminal residue" evidence="7">
    <location>
        <position position="243"/>
    </location>
</feature>
<dbReference type="FunFam" id="2.40.50.140:FF:000058">
    <property type="entry name" value="Transcription termination/antitermination protein NusA"/>
    <property type="match status" value="1"/>
</dbReference>
<dbReference type="OrthoDB" id="361630at2759"/>
<reference evidence="8" key="1">
    <citation type="journal article" date="2017" name="bioRxiv">
        <title>Comparative analysis of the genomes of Stylophora pistillata and Acropora digitifera provides evidence for extensive differences between species of corals.</title>
        <authorList>
            <person name="Voolstra C.R."/>
            <person name="Li Y."/>
            <person name="Liew Y.J."/>
            <person name="Baumgarten S."/>
            <person name="Zoccola D."/>
            <person name="Flot J.-F."/>
            <person name="Tambutte S."/>
            <person name="Allemand D."/>
            <person name="Aranda M."/>
        </authorList>
    </citation>
    <scope>NUCLEOTIDE SEQUENCE [LARGE SCALE GENOMIC DNA]</scope>
</reference>